<gene>
    <name evidence="1" type="ORF">B0T18DRAFT_247810</name>
</gene>
<accession>A0AA40BQH3</accession>
<proteinExistence type="predicted"/>
<evidence type="ECO:0000313" key="1">
    <source>
        <dbReference type="EMBL" id="KAK0738491.1"/>
    </source>
</evidence>
<dbReference type="AlphaFoldDB" id="A0AA40BQH3"/>
<dbReference type="Proteomes" id="UP001172155">
    <property type="component" value="Unassembled WGS sequence"/>
</dbReference>
<sequence length="283" mass="31328">MGLSRPSISFQGRSLVNCPTAVTKEGLWPMRQLANLCHMAKTRYGYIMTDEDLVVCRFYYPEDGMNQVNRLKVEIMAVPWTVHGEAQLTTDLALWWLCMLALSPTQHCAMTTKDDMVGIDEWEVRYLNDEHGWVRRHRCSDVEQPVDPPPYPASQTPSLGNQAAFDINPNNNLPLPPNNNFYFHFHLGNNQAPVQGGELNNDLGLWDASPPPADGEDPNNWHAANNEGLAGGAQRRCGQACRVPWGTRSLVAGGATGSRVWPAAVPACPWFASSSCTVSGRHM</sequence>
<comment type="caution">
    <text evidence="1">The sequence shown here is derived from an EMBL/GenBank/DDBJ whole genome shotgun (WGS) entry which is preliminary data.</text>
</comment>
<organism evidence="1 2">
    <name type="scientific">Schizothecium vesticola</name>
    <dbReference type="NCBI Taxonomy" id="314040"/>
    <lineage>
        <taxon>Eukaryota</taxon>
        <taxon>Fungi</taxon>
        <taxon>Dikarya</taxon>
        <taxon>Ascomycota</taxon>
        <taxon>Pezizomycotina</taxon>
        <taxon>Sordariomycetes</taxon>
        <taxon>Sordariomycetidae</taxon>
        <taxon>Sordariales</taxon>
        <taxon>Schizotheciaceae</taxon>
        <taxon>Schizothecium</taxon>
    </lineage>
</organism>
<protein>
    <submittedName>
        <fullName evidence="1">Uncharacterized protein</fullName>
    </submittedName>
</protein>
<name>A0AA40BQH3_9PEZI</name>
<keyword evidence="2" id="KW-1185">Reference proteome</keyword>
<reference evidence="1" key="1">
    <citation type="submission" date="2023-06" db="EMBL/GenBank/DDBJ databases">
        <title>Genome-scale phylogeny and comparative genomics of the fungal order Sordariales.</title>
        <authorList>
            <consortium name="Lawrence Berkeley National Laboratory"/>
            <person name="Hensen N."/>
            <person name="Bonometti L."/>
            <person name="Westerberg I."/>
            <person name="Brannstrom I.O."/>
            <person name="Guillou S."/>
            <person name="Cros-Aarteil S."/>
            <person name="Calhoun S."/>
            <person name="Haridas S."/>
            <person name="Kuo A."/>
            <person name="Mondo S."/>
            <person name="Pangilinan J."/>
            <person name="Riley R."/>
            <person name="LaButti K."/>
            <person name="Andreopoulos B."/>
            <person name="Lipzen A."/>
            <person name="Chen C."/>
            <person name="Yanf M."/>
            <person name="Daum C."/>
            <person name="Ng V."/>
            <person name="Clum A."/>
            <person name="Steindorff A."/>
            <person name="Ohm R."/>
            <person name="Martin F."/>
            <person name="Silar P."/>
            <person name="Natvig D."/>
            <person name="Lalanne C."/>
            <person name="Gautier V."/>
            <person name="Ament-velasquez S.L."/>
            <person name="Kruys A."/>
            <person name="Hutchinson M.I."/>
            <person name="Powell A.J."/>
            <person name="Barry K."/>
            <person name="Miller A.N."/>
            <person name="Grigoriev I.V."/>
            <person name="Debuchy R."/>
            <person name="Gladieux P."/>
            <person name="Thoren M.H."/>
            <person name="Johannesson H."/>
        </authorList>
    </citation>
    <scope>NUCLEOTIDE SEQUENCE</scope>
    <source>
        <strain evidence="1">SMH3187-1</strain>
    </source>
</reference>
<dbReference type="EMBL" id="JAUKUD010000007">
    <property type="protein sequence ID" value="KAK0738491.1"/>
    <property type="molecule type" value="Genomic_DNA"/>
</dbReference>
<evidence type="ECO:0000313" key="2">
    <source>
        <dbReference type="Proteomes" id="UP001172155"/>
    </source>
</evidence>